<comment type="caution">
    <text evidence="1">The sequence shown here is derived from an EMBL/GenBank/DDBJ whole genome shotgun (WGS) entry which is preliminary data.</text>
</comment>
<dbReference type="Proteomes" id="UP001060215">
    <property type="component" value="Chromosome 14"/>
</dbReference>
<sequence>MSPVRLSVMELKPTYDIENANSELWPLGEIDPKKISRSNFVNVDEFAYGAVARYLQLDREQVCVGLEKKVVTVVLMF</sequence>
<gene>
    <name evidence="1" type="ORF">LOK49_LG13G02252</name>
</gene>
<organism evidence="1 2">
    <name type="scientific">Camellia lanceoleosa</name>
    <dbReference type="NCBI Taxonomy" id="1840588"/>
    <lineage>
        <taxon>Eukaryota</taxon>
        <taxon>Viridiplantae</taxon>
        <taxon>Streptophyta</taxon>
        <taxon>Embryophyta</taxon>
        <taxon>Tracheophyta</taxon>
        <taxon>Spermatophyta</taxon>
        <taxon>Magnoliopsida</taxon>
        <taxon>eudicotyledons</taxon>
        <taxon>Gunneridae</taxon>
        <taxon>Pentapetalae</taxon>
        <taxon>asterids</taxon>
        <taxon>Ericales</taxon>
        <taxon>Theaceae</taxon>
        <taxon>Camellia</taxon>
    </lineage>
</organism>
<proteinExistence type="predicted"/>
<dbReference type="EMBL" id="CM045771">
    <property type="protein sequence ID" value="KAI7988024.1"/>
    <property type="molecule type" value="Genomic_DNA"/>
</dbReference>
<evidence type="ECO:0000313" key="2">
    <source>
        <dbReference type="Proteomes" id="UP001060215"/>
    </source>
</evidence>
<accession>A0ACC0FI70</accession>
<evidence type="ECO:0000313" key="1">
    <source>
        <dbReference type="EMBL" id="KAI7988024.1"/>
    </source>
</evidence>
<protein>
    <submittedName>
        <fullName evidence="1">Protein REVERSION-TO-ETHYLENE SENSITIVITY1</fullName>
    </submittedName>
</protein>
<keyword evidence="2" id="KW-1185">Reference proteome</keyword>
<reference evidence="1 2" key="1">
    <citation type="journal article" date="2022" name="Plant J.">
        <title>Chromosome-level genome of Camellia lanceoleosa provides a valuable resource for understanding genome evolution and self-incompatibility.</title>
        <authorList>
            <person name="Gong W."/>
            <person name="Xiao S."/>
            <person name="Wang L."/>
            <person name="Liao Z."/>
            <person name="Chang Y."/>
            <person name="Mo W."/>
            <person name="Hu G."/>
            <person name="Li W."/>
            <person name="Zhao G."/>
            <person name="Zhu H."/>
            <person name="Hu X."/>
            <person name="Ji K."/>
            <person name="Xiang X."/>
            <person name="Song Q."/>
            <person name="Yuan D."/>
            <person name="Jin S."/>
            <person name="Zhang L."/>
        </authorList>
    </citation>
    <scope>NUCLEOTIDE SEQUENCE [LARGE SCALE GENOMIC DNA]</scope>
    <source>
        <strain evidence="1">SQ_2022a</strain>
    </source>
</reference>
<name>A0ACC0FI70_9ERIC</name>